<proteinExistence type="inferred from homology"/>
<dbReference type="SUPFAM" id="SSF52540">
    <property type="entry name" value="P-loop containing nucleoside triphosphate hydrolases"/>
    <property type="match status" value="1"/>
</dbReference>
<feature type="coiled-coil region" evidence="4">
    <location>
        <begin position="178"/>
        <end position="212"/>
    </location>
</feature>
<dbReference type="InterPro" id="IPR027417">
    <property type="entry name" value="P-loop_NTPase"/>
</dbReference>
<comment type="caution">
    <text evidence="6">The sequence shown here is derived from an EMBL/GenBank/DDBJ whole genome shotgun (WGS) entry which is preliminary data.</text>
</comment>
<feature type="coiled-coil region" evidence="4">
    <location>
        <begin position="656"/>
        <end position="704"/>
    </location>
</feature>
<evidence type="ECO:0000256" key="2">
    <source>
        <dbReference type="ARBA" id="ARBA00011322"/>
    </source>
</evidence>
<evidence type="ECO:0000256" key="4">
    <source>
        <dbReference type="SAM" id="Coils"/>
    </source>
</evidence>
<evidence type="ECO:0000259" key="5">
    <source>
        <dbReference type="Pfam" id="PF13476"/>
    </source>
</evidence>
<feature type="coiled-coil region" evidence="4">
    <location>
        <begin position="336"/>
        <end position="398"/>
    </location>
</feature>
<evidence type="ECO:0000313" key="7">
    <source>
        <dbReference type="Proteomes" id="UP000480185"/>
    </source>
</evidence>
<sequence length="1034" mass="120929">MNFKLKGIELDAFRIYQNKQFFNFLTNTGEVANLIVIYAPNGYGKTSFIDAVEWALTGNINRISKNTILKKTADNEKGLILKNIKSEKEYGTVKLIAEGGGLLEKKTKVIGGNRKTDYADGDLIFKSDVFKKINYADFSTKSILGQDKIDSFLRSISPKDRYDTLTNFWDDENDSELFKRILNLYSESEKQLKQVKEDLGEITKEIQSLVIRPSIMVEINNLVEKFNQIKSKELSLPELNTNNNKRFINALIETKSKLESAMEENNKKVLTAQYLTKNFEAYNDKKNILINITEDMKFTKNILDKYKKKEKRTNTLNSIVYEAYNLYEKYRKIKKLIKLHNKTANLQKKIIDFEEKNSKLVKEISTNNSQKTKQEHILNETKVKLDNIQNLKKDIEYRYSKLDSNLEGYFYIRRKKAHLSQRLLLLKEMINIRQIEIQKYKKQMLTLNSYRDYEVKDIININIDNKNITSLVMEISKSYKFIQQKELELKELNQEYNQFGKLNEQINTIYKVGKKFIEESRTTSCPLCKKEYDDFESLVRSVDKDFKDIDILNKMKSKIVNLELGIKDEKNRVNKFTDLYRKEIDKELKVLSIMDIESETKISSYNSLNQRMNNKLNNIKKEESDLISFFNKLNIDIEDSSNENIADIKSSILGKINNLSKTILDYENKVNETSESIKKITTILKQKEVEYVSNKNKIREIREDSILKSFNQVLSELKIGSNIEKIKETSVEVKEKFLLKVNNKRSISNEIYNLDIDLFQYNEQDINDKYMELQNSHQEVRTYIDNYNLELDKLRVSNPSSKEELIQIHADLSNQISSANSALNILNDLMGFTNYIENNIESKTKESKKRELEDSLAVLEKGNEELSNAKEYITNYIENKINNSFNLESINSIYQRIDPHPDFNNIKFESDLSKDKPEINIYASDRKEKLAPILYFSAAQVNILSLSIFLAKALLKDHDGLNTIFMDDPIQHLDNLNILSFIDLLRTITNQLDKQVILSTHNENFYKLIKRKMDPEYTKSKFIELESFGKIRNP</sequence>
<dbReference type="AlphaFoldDB" id="A0A6G1XA68"/>
<feature type="domain" description="Rad50/SbcC-type AAA" evidence="5">
    <location>
        <begin position="8"/>
        <end position="230"/>
    </location>
</feature>
<comment type="subunit">
    <text evidence="2">Heterodimer of SbcC and SbcD.</text>
</comment>
<dbReference type="PANTHER" id="PTHR32114">
    <property type="entry name" value="ABC TRANSPORTER ABCH.3"/>
    <property type="match status" value="1"/>
</dbReference>
<dbReference type="RefSeq" id="WP_153729798.1">
    <property type="nucleotide sequence ID" value="NZ_WJNH01000013.1"/>
</dbReference>
<gene>
    <name evidence="6" type="ORF">GH754_16735</name>
</gene>
<dbReference type="GO" id="GO:0006302">
    <property type="term" value="P:double-strand break repair"/>
    <property type="evidence" value="ECO:0007669"/>
    <property type="project" value="InterPro"/>
</dbReference>
<dbReference type="EMBL" id="WJNH01000013">
    <property type="protein sequence ID" value="MRG87911.1"/>
    <property type="molecule type" value="Genomic_DNA"/>
</dbReference>
<dbReference type="GO" id="GO:0016887">
    <property type="term" value="F:ATP hydrolysis activity"/>
    <property type="evidence" value="ECO:0007669"/>
    <property type="project" value="InterPro"/>
</dbReference>
<dbReference type="Gene3D" id="3.40.50.300">
    <property type="entry name" value="P-loop containing nucleotide triphosphate hydrolases"/>
    <property type="match status" value="2"/>
</dbReference>
<dbReference type="InterPro" id="IPR038729">
    <property type="entry name" value="Rad50/SbcC_AAA"/>
</dbReference>
<evidence type="ECO:0000313" key="6">
    <source>
        <dbReference type="EMBL" id="MRG87911.1"/>
    </source>
</evidence>
<name>A0A6G1XA68_9BACI</name>
<comment type="similarity">
    <text evidence="1">Belongs to the SMC family. SbcC subfamily.</text>
</comment>
<dbReference type="Pfam" id="PF13476">
    <property type="entry name" value="AAA_23"/>
    <property type="match status" value="1"/>
</dbReference>
<evidence type="ECO:0000256" key="1">
    <source>
        <dbReference type="ARBA" id="ARBA00006930"/>
    </source>
</evidence>
<organism evidence="6 7">
    <name type="scientific">Salinibacillus xinjiangensis</name>
    <dbReference type="NCBI Taxonomy" id="1229268"/>
    <lineage>
        <taxon>Bacteria</taxon>
        <taxon>Bacillati</taxon>
        <taxon>Bacillota</taxon>
        <taxon>Bacilli</taxon>
        <taxon>Bacillales</taxon>
        <taxon>Bacillaceae</taxon>
        <taxon>Salinibacillus</taxon>
    </lineage>
</organism>
<protein>
    <recommendedName>
        <fullName evidence="3">Nuclease SbcCD subunit C</fullName>
    </recommendedName>
</protein>
<dbReference type="Proteomes" id="UP000480185">
    <property type="component" value="Unassembled WGS sequence"/>
</dbReference>
<keyword evidence="7" id="KW-1185">Reference proteome</keyword>
<accession>A0A6G1XA68</accession>
<dbReference type="PANTHER" id="PTHR32114:SF2">
    <property type="entry name" value="ABC TRANSPORTER ABCH.3"/>
    <property type="match status" value="1"/>
</dbReference>
<reference evidence="6 7" key="1">
    <citation type="submission" date="2019-11" db="EMBL/GenBank/DDBJ databases">
        <authorList>
            <person name="Li J."/>
        </authorList>
    </citation>
    <scope>NUCLEOTIDE SEQUENCE [LARGE SCALE GENOMIC DNA]</scope>
    <source>
        <strain evidence="6 7">J4</strain>
    </source>
</reference>
<dbReference type="OrthoDB" id="7029750at2"/>
<evidence type="ECO:0000256" key="3">
    <source>
        <dbReference type="ARBA" id="ARBA00013368"/>
    </source>
</evidence>
<keyword evidence="4" id="KW-0175">Coiled coil</keyword>